<evidence type="ECO:0000313" key="1">
    <source>
        <dbReference type="EMBL" id="SPJ79868.1"/>
    </source>
</evidence>
<evidence type="ECO:0000313" key="2">
    <source>
        <dbReference type="Proteomes" id="UP001187734"/>
    </source>
</evidence>
<dbReference type="EMBL" id="ONZP01000287">
    <property type="protein sequence ID" value="SPJ79868.1"/>
    <property type="molecule type" value="Genomic_DNA"/>
</dbReference>
<dbReference type="AlphaFoldDB" id="A0AAE8SJT2"/>
<protein>
    <submittedName>
        <fullName evidence="1">Uncharacterized protein</fullName>
    </submittedName>
</protein>
<gene>
    <name evidence="1" type="ORF">FTOL_08259</name>
</gene>
<name>A0AAE8SJT2_9HYPO</name>
<reference evidence="1" key="1">
    <citation type="submission" date="2018-03" db="EMBL/GenBank/DDBJ databases">
        <authorList>
            <person name="Guldener U."/>
        </authorList>
    </citation>
    <scope>NUCLEOTIDE SEQUENCE</scope>
</reference>
<proteinExistence type="predicted"/>
<comment type="caution">
    <text evidence="1">The sequence shown here is derived from an EMBL/GenBank/DDBJ whole genome shotgun (WGS) entry which is preliminary data.</text>
</comment>
<accession>A0AAE8SJT2</accession>
<keyword evidence="2" id="KW-1185">Reference proteome</keyword>
<dbReference type="Proteomes" id="UP001187734">
    <property type="component" value="Unassembled WGS sequence"/>
</dbReference>
<sequence length="59" mass="6622">MATDSYSNNHSGEHRRQPILSQNAHKWICCNCGQGWLNVHTDLACPTCQIQRCLGCTYG</sequence>
<organism evidence="1 2">
    <name type="scientific">Fusarium torulosum</name>
    <dbReference type="NCBI Taxonomy" id="33205"/>
    <lineage>
        <taxon>Eukaryota</taxon>
        <taxon>Fungi</taxon>
        <taxon>Dikarya</taxon>
        <taxon>Ascomycota</taxon>
        <taxon>Pezizomycotina</taxon>
        <taxon>Sordariomycetes</taxon>
        <taxon>Hypocreomycetidae</taxon>
        <taxon>Hypocreales</taxon>
        <taxon>Nectriaceae</taxon>
        <taxon>Fusarium</taxon>
    </lineage>
</organism>